<proteinExistence type="predicted"/>
<evidence type="ECO:0000313" key="2">
    <source>
        <dbReference type="Proteomes" id="UP000789572"/>
    </source>
</evidence>
<protein>
    <submittedName>
        <fullName evidence="1">6634_t:CDS:1</fullName>
    </submittedName>
</protein>
<accession>A0A9N9FVR2</accession>
<keyword evidence="2" id="KW-1185">Reference proteome</keyword>
<reference evidence="1" key="1">
    <citation type="submission" date="2021-06" db="EMBL/GenBank/DDBJ databases">
        <authorList>
            <person name="Kallberg Y."/>
            <person name="Tangrot J."/>
            <person name="Rosling A."/>
        </authorList>
    </citation>
    <scope>NUCLEOTIDE SEQUENCE</scope>
    <source>
        <strain evidence="1">IA702</strain>
    </source>
</reference>
<dbReference type="Proteomes" id="UP000789572">
    <property type="component" value="Unassembled WGS sequence"/>
</dbReference>
<dbReference type="EMBL" id="CAJVPJ010000928">
    <property type="protein sequence ID" value="CAG8565976.1"/>
    <property type="molecule type" value="Genomic_DNA"/>
</dbReference>
<dbReference type="AlphaFoldDB" id="A0A9N9FVR2"/>
<gene>
    <name evidence="1" type="ORF">POCULU_LOCUS5749</name>
</gene>
<organism evidence="1 2">
    <name type="scientific">Paraglomus occultum</name>
    <dbReference type="NCBI Taxonomy" id="144539"/>
    <lineage>
        <taxon>Eukaryota</taxon>
        <taxon>Fungi</taxon>
        <taxon>Fungi incertae sedis</taxon>
        <taxon>Mucoromycota</taxon>
        <taxon>Glomeromycotina</taxon>
        <taxon>Glomeromycetes</taxon>
        <taxon>Paraglomerales</taxon>
        <taxon>Paraglomeraceae</taxon>
        <taxon>Paraglomus</taxon>
    </lineage>
</organism>
<evidence type="ECO:0000313" key="1">
    <source>
        <dbReference type="EMBL" id="CAG8565976.1"/>
    </source>
</evidence>
<comment type="caution">
    <text evidence="1">The sequence shown here is derived from an EMBL/GenBank/DDBJ whole genome shotgun (WGS) entry which is preliminary data.</text>
</comment>
<sequence>MCHGLNQESLYPGRAYETIKPLLNEQSSFGAIFGGAAAMDCRRLSIPYNERSPADQIAKFQTQNDKFTGRQALKFRVETVKTRIATAPFRHDQRFLDTWNRDTGDCTDKEKKISLSVNGKP</sequence>
<name>A0A9N9FVR2_9GLOM</name>